<evidence type="ECO:0000313" key="3">
    <source>
        <dbReference type="Proteomes" id="UP000694001"/>
    </source>
</evidence>
<dbReference type="NCBIfam" id="NF037995">
    <property type="entry name" value="TRAP_S1"/>
    <property type="match status" value="1"/>
</dbReference>
<sequence length="364" mass="40324">MKRRILVTRGAAAAAATTALAAPAIAQSAPEIRWRLSSAFPRTFDTLFGPAELIARQVAAITDNRFQIRVFPAGEIVPPFSTLEAAQNGTVEMTHVPNYYFIGKEPALAFETALPWGMTFRQHNAWYYHGGGQALLRELMREYNVISFLAGNTGAQMGGFFRKELRTVADLQGLKFRIAGLGGQIMARLGATPQQLALGEVYSALERGTIDAAEFVGPYDDERIGLVRVAPFYYYPGFWEGGAALSLNIHLPAWESLPASYKAAIETACAMANADMMAKYDAVNAAALRRLVAQGAQLRAFPREILAEAWKAAHAIYDELARTNAKFARIYESWKVFRDEQFLWFRVAELTYQNFAFTAAQTVR</sequence>
<dbReference type="PANTHER" id="PTHR33376">
    <property type="match status" value="1"/>
</dbReference>
<feature type="signal peptide" evidence="1">
    <location>
        <begin position="1"/>
        <end position="21"/>
    </location>
</feature>
<dbReference type="PIRSF" id="PIRSF039026">
    <property type="entry name" value="SiaP"/>
    <property type="match status" value="1"/>
</dbReference>
<gene>
    <name evidence="2" type="primary">dctP</name>
    <name evidence="2" type="ORF">KO353_09545</name>
</gene>
<feature type="chain" id="PRO_5037906805" evidence="1">
    <location>
        <begin position="22"/>
        <end position="364"/>
    </location>
</feature>
<evidence type="ECO:0000313" key="2">
    <source>
        <dbReference type="EMBL" id="QXM23570.1"/>
    </source>
</evidence>
<accession>A0A975TZQ7</accession>
<reference evidence="2" key="1">
    <citation type="submission" date="2021-06" db="EMBL/GenBank/DDBJ databases">
        <title>Elioraea tepida, sp. nov., a moderately thermophilic aerobic anoxygenic phototrophic bacterium isolated from an alkaline siliceous hot spring mat community in Yellowstone National Park, WY, USA.</title>
        <authorList>
            <person name="Saini M.K."/>
            <person name="Yoshida S."/>
            <person name="Sebastian A."/>
            <person name="Hirose S."/>
            <person name="Hara E."/>
            <person name="Tamaki H."/>
            <person name="Soulier N.T."/>
            <person name="Albert I."/>
            <person name="Hanada S."/>
            <person name="Bryant D.A."/>
            <person name="Tank M."/>
        </authorList>
    </citation>
    <scope>NUCLEOTIDE SEQUENCE</scope>
    <source>
        <strain evidence="2">MS-P2</strain>
    </source>
</reference>
<dbReference type="KEGG" id="elio:KO353_09545"/>
<keyword evidence="1" id="KW-0732">Signal</keyword>
<dbReference type="RefSeq" id="WP_218284437.1">
    <property type="nucleotide sequence ID" value="NZ_CP076448.1"/>
</dbReference>
<organism evidence="2 3">
    <name type="scientific">Elioraea tepida</name>
    <dbReference type="NCBI Taxonomy" id="2843330"/>
    <lineage>
        <taxon>Bacteria</taxon>
        <taxon>Pseudomonadati</taxon>
        <taxon>Pseudomonadota</taxon>
        <taxon>Alphaproteobacteria</taxon>
        <taxon>Acetobacterales</taxon>
        <taxon>Elioraeaceae</taxon>
        <taxon>Elioraea</taxon>
    </lineage>
</organism>
<name>A0A975TZQ7_9PROT</name>
<dbReference type="Pfam" id="PF03480">
    <property type="entry name" value="DctP"/>
    <property type="match status" value="1"/>
</dbReference>
<keyword evidence="3" id="KW-1185">Reference proteome</keyword>
<dbReference type="PANTHER" id="PTHR33376:SF5">
    <property type="entry name" value="EXTRACYTOPLASMIC SOLUTE RECEPTOR PROTEIN"/>
    <property type="match status" value="1"/>
</dbReference>
<evidence type="ECO:0000256" key="1">
    <source>
        <dbReference type="SAM" id="SignalP"/>
    </source>
</evidence>
<dbReference type="GO" id="GO:0055085">
    <property type="term" value="P:transmembrane transport"/>
    <property type="evidence" value="ECO:0007669"/>
    <property type="project" value="InterPro"/>
</dbReference>
<dbReference type="InterPro" id="IPR018389">
    <property type="entry name" value="DctP_fam"/>
</dbReference>
<dbReference type="EMBL" id="CP076448">
    <property type="protein sequence ID" value="QXM23570.1"/>
    <property type="molecule type" value="Genomic_DNA"/>
</dbReference>
<dbReference type="AlphaFoldDB" id="A0A975TZQ7"/>
<dbReference type="InterPro" id="IPR026289">
    <property type="entry name" value="SBP_TakP-like"/>
</dbReference>
<dbReference type="Proteomes" id="UP000694001">
    <property type="component" value="Chromosome"/>
</dbReference>
<proteinExistence type="predicted"/>
<protein>
    <submittedName>
        <fullName evidence="2">TRAP transporter substrate-binding protein DctP</fullName>
    </submittedName>
</protein>